<evidence type="ECO:0000313" key="2">
    <source>
        <dbReference type="EMBL" id="EON95637.1"/>
    </source>
</evidence>
<dbReference type="Proteomes" id="UP000014074">
    <property type="component" value="Unassembled WGS sequence"/>
</dbReference>
<feature type="region of interest" description="Disordered" evidence="1">
    <location>
        <begin position="1"/>
        <end position="284"/>
    </location>
</feature>
<gene>
    <name evidence="2" type="ORF">UCRPA7_8805</name>
</gene>
<feature type="compositionally biased region" description="Acidic residues" evidence="1">
    <location>
        <begin position="273"/>
        <end position="284"/>
    </location>
</feature>
<feature type="compositionally biased region" description="Gly residues" evidence="1">
    <location>
        <begin position="101"/>
        <end position="111"/>
    </location>
</feature>
<feature type="compositionally biased region" description="Acidic residues" evidence="1">
    <location>
        <begin position="138"/>
        <end position="156"/>
    </location>
</feature>
<accession>R8B8N5</accession>
<feature type="compositionally biased region" description="Basic and acidic residues" evidence="1">
    <location>
        <begin position="164"/>
        <end position="189"/>
    </location>
</feature>
<keyword evidence="3" id="KW-1185">Reference proteome</keyword>
<feature type="compositionally biased region" description="Low complexity" evidence="1">
    <location>
        <begin position="19"/>
        <end position="32"/>
    </location>
</feature>
<name>R8B8N5_PHAM7</name>
<evidence type="ECO:0000256" key="1">
    <source>
        <dbReference type="SAM" id="MobiDB-lite"/>
    </source>
</evidence>
<evidence type="ECO:0000313" key="3">
    <source>
        <dbReference type="Proteomes" id="UP000014074"/>
    </source>
</evidence>
<feature type="compositionally biased region" description="Pro residues" evidence="1">
    <location>
        <begin position="1"/>
        <end position="18"/>
    </location>
</feature>
<protein>
    <submittedName>
        <fullName evidence="2">Uncharacterized protein</fullName>
    </submittedName>
</protein>
<organism evidence="2 3">
    <name type="scientific">Phaeoacremonium minimum (strain UCR-PA7)</name>
    <name type="common">Esca disease fungus</name>
    <name type="synonym">Togninia minima</name>
    <dbReference type="NCBI Taxonomy" id="1286976"/>
    <lineage>
        <taxon>Eukaryota</taxon>
        <taxon>Fungi</taxon>
        <taxon>Dikarya</taxon>
        <taxon>Ascomycota</taxon>
        <taxon>Pezizomycotina</taxon>
        <taxon>Sordariomycetes</taxon>
        <taxon>Sordariomycetidae</taxon>
        <taxon>Togniniales</taxon>
        <taxon>Togniniaceae</taxon>
        <taxon>Phaeoacremonium</taxon>
    </lineage>
</organism>
<dbReference type="HOGENOM" id="CLU_082023_0_0_1"/>
<dbReference type="OrthoDB" id="5245681at2759"/>
<reference evidence="3" key="1">
    <citation type="journal article" date="2013" name="Genome Announc.">
        <title>Draft genome sequence of the ascomycete Phaeoacremonium aleophilum strain UCR-PA7, a causal agent of the esca disease complex in grapevines.</title>
        <authorList>
            <person name="Blanco-Ulate B."/>
            <person name="Rolshausen P."/>
            <person name="Cantu D."/>
        </authorList>
    </citation>
    <scope>NUCLEOTIDE SEQUENCE [LARGE SCALE GENOMIC DNA]</scope>
    <source>
        <strain evidence="3">UCR-PA7</strain>
    </source>
</reference>
<dbReference type="eggNOG" id="ENOG502RR4T">
    <property type="taxonomic scope" value="Eukaryota"/>
</dbReference>
<feature type="compositionally biased region" description="Basic and acidic residues" evidence="1">
    <location>
        <begin position="118"/>
        <end position="137"/>
    </location>
</feature>
<dbReference type="GeneID" id="19329693"/>
<feature type="compositionally biased region" description="Basic and acidic residues" evidence="1">
    <location>
        <begin position="221"/>
        <end position="243"/>
    </location>
</feature>
<dbReference type="AlphaFoldDB" id="R8B8N5"/>
<proteinExistence type="predicted"/>
<dbReference type="KEGG" id="tmn:UCRPA7_8805"/>
<dbReference type="RefSeq" id="XP_007919506.1">
    <property type="nucleotide sequence ID" value="XM_007921315.1"/>
</dbReference>
<sequence length="284" mass="30549">MNPPSIPPPPPPPPPLNIPPSRARLQLAARLAMSKRKAEEQENGNGDEDEASRGASKGGGGGLGSLLQSAPVVERLRNPFADDEDDDDDERQHGEDNDGENGSGGGSGGWNRGSWWRDVVRRKPKAGEDKERFGDGRDDSDEDGGSGTNSEDEEFGDFAMPEGEGSKEKSGEGESRGDRSSLDEDRDQVLLKPLPVHPPPGSGKSTAFSSLWPFGNQVFSSKDKDRGDDKSEGEKGSVEKGDEAETVDDPNIVSEDGKKVERAVEARRRTSIEDPDDDETEIVL</sequence>
<dbReference type="EMBL" id="KB933378">
    <property type="protein sequence ID" value="EON95637.1"/>
    <property type="molecule type" value="Genomic_DNA"/>
</dbReference>
<feature type="compositionally biased region" description="Acidic residues" evidence="1">
    <location>
        <begin position="41"/>
        <end position="50"/>
    </location>
</feature>
<feature type="compositionally biased region" description="Basic and acidic residues" evidence="1">
    <location>
        <begin position="255"/>
        <end position="272"/>
    </location>
</feature>